<organism evidence="2 3">
    <name type="scientific">Trametes coccinea (strain BRFM310)</name>
    <name type="common">Pycnoporus coccineus</name>
    <dbReference type="NCBI Taxonomy" id="1353009"/>
    <lineage>
        <taxon>Eukaryota</taxon>
        <taxon>Fungi</taxon>
        <taxon>Dikarya</taxon>
        <taxon>Basidiomycota</taxon>
        <taxon>Agaricomycotina</taxon>
        <taxon>Agaricomycetes</taxon>
        <taxon>Polyporales</taxon>
        <taxon>Polyporaceae</taxon>
        <taxon>Trametes</taxon>
    </lineage>
</organism>
<feature type="compositionally biased region" description="Polar residues" evidence="1">
    <location>
        <begin position="1"/>
        <end position="18"/>
    </location>
</feature>
<feature type="compositionally biased region" description="Polar residues" evidence="1">
    <location>
        <begin position="81"/>
        <end position="97"/>
    </location>
</feature>
<feature type="region of interest" description="Disordered" evidence="1">
    <location>
        <begin position="1"/>
        <end position="195"/>
    </location>
</feature>
<name>A0A1Y2IE09_TRAC3</name>
<sequence length="195" mass="19641">MTSDNRNSSDTEYPSSGSRKQKIRGAAEVIHGVGDNLRGRLMSAVDSSTKTGGTRPEVERGRQEVEQGMAKITGGPGAAHPSSSDHATSGTRGSSAPSAAVAQEGNALGPTSAVDAGFNASPTTAVAEAPYQSQYSSGGAGSEGTPSFTQGSNDRDFHSGGAGQSQQPPSMPQQGMSPGPAPDRSTLPGDPQRLG</sequence>
<keyword evidence="3" id="KW-1185">Reference proteome</keyword>
<dbReference type="EMBL" id="KZ084133">
    <property type="protein sequence ID" value="OSC98913.1"/>
    <property type="molecule type" value="Genomic_DNA"/>
</dbReference>
<reference evidence="2 3" key="1">
    <citation type="journal article" date="2015" name="Biotechnol. Biofuels">
        <title>Enhanced degradation of softwood versus hardwood by the white-rot fungus Pycnoporus coccineus.</title>
        <authorList>
            <person name="Couturier M."/>
            <person name="Navarro D."/>
            <person name="Chevret D."/>
            <person name="Henrissat B."/>
            <person name="Piumi F."/>
            <person name="Ruiz-Duenas F.J."/>
            <person name="Martinez A.T."/>
            <person name="Grigoriev I.V."/>
            <person name="Riley R."/>
            <person name="Lipzen A."/>
            <person name="Berrin J.G."/>
            <person name="Master E.R."/>
            <person name="Rosso M.N."/>
        </authorList>
    </citation>
    <scope>NUCLEOTIDE SEQUENCE [LARGE SCALE GENOMIC DNA]</scope>
    <source>
        <strain evidence="2 3">BRFM310</strain>
    </source>
</reference>
<accession>A0A1Y2IE09</accession>
<evidence type="ECO:0000256" key="1">
    <source>
        <dbReference type="SAM" id="MobiDB-lite"/>
    </source>
</evidence>
<evidence type="ECO:0000313" key="3">
    <source>
        <dbReference type="Proteomes" id="UP000193067"/>
    </source>
</evidence>
<dbReference type="Proteomes" id="UP000193067">
    <property type="component" value="Unassembled WGS sequence"/>
</dbReference>
<evidence type="ECO:0000313" key="2">
    <source>
        <dbReference type="EMBL" id="OSC98913.1"/>
    </source>
</evidence>
<dbReference type="AlphaFoldDB" id="A0A1Y2IE09"/>
<feature type="compositionally biased region" description="Basic and acidic residues" evidence="1">
    <location>
        <begin position="56"/>
        <end position="65"/>
    </location>
</feature>
<gene>
    <name evidence="2" type="ORF">PYCCODRAFT_1427566</name>
</gene>
<feature type="compositionally biased region" description="Low complexity" evidence="1">
    <location>
        <begin position="164"/>
        <end position="178"/>
    </location>
</feature>
<dbReference type="STRING" id="1353009.A0A1Y2IE09"/>
<dbReference type="OrthoDB" id="2590867at2759"/>
<protein>
    <submittedName>
        <fullName evidence="2">Uncharacterized protein</fullName>
    </submittedName>
</protein>
<proteinExistence type="predicted"/>